<proteinExistence type="predicted"/>
<dbReference type="Proteomes" id="UP000814128">
    <property type="component" value="Unassembled WGS sequence"/>
</dbReference>
<dbReference type="EMBL" id="MU273638">
    <property type="protein sequence ID" value="KAI0030129.1"/>
    <property type="molecule type" value="Genomic_DNA"/>
</dbReference>
<evidence type="ECO:0000313" key="2">
    <source>
        <dbReference type="Proteomes" id="UP000814128"/>
    </source>
</evidence>
<reference evidence="1" key="2">
    <citation type="journal article" date="2022" name="New Phytol.">
        <title>Evolutionary transition to the ectomycorrhizal habit in the genomes of a hyperdiverse lineage of mushroom-forming fungi.</title>
        <authorList>
            <person name="Looney B."/>
            <person name="Miyauchi S."/>
            <person name="Morin E."/>
            <person name="Drula E."/>
            <person name="Courty P.E."/>
            <person name="Kohler A."/>
            <person name="Kuo A."/>
            <person name="LaButti K."/>
            <person name="Pangilinan J."/>
            <person name="Lipzen A."/>
            <person name="Riley R."/>
            <person name="Andreopoulos W."/>
            <person name="He G."/>
            <person name="Johnson J."/>
            <person name="Nolan M."/>
            <person name="Tritt A."/>
            <person name="Barry K.W."/>
            <person name="Grigoriev I.V."/>
            <person name="Nagy L.G."/>
            <person name="Hibbett D."/>
            <person name="Henrissat B."/>
            <person name="Matheny P.B."/>
            <person name="Labbe J."/>
            <person name="Martin F.M."/>
        </authorList>
    </citation>
    <scope>NUCLEOTIDE SEQUENCE</scope>
    <source>
        <strain evidence="1">EC-137</strain>
    </source>
</reference>
<accession>A0ACB8QEA5</accession>
<evidence type="ECO:0000313" key="1">
    <source>
        <dbReference type="EMBL" id="KAI0030129.1"/>
    </source>
</evidence>
<sequence length="1439" mass="161448">MKITNLARSVTVRSRESERGNDEVFDNPFEGSDDPRLNPASGKFDFRAWIKSILSVTTRDPESFPHRTAGVSFKNLSVYGYGKPTDFQKTVLNSLLDAPRVAFDSFRGQTGKRIDILRNFEGVLRAGEMLVVLGRPGAGCTTFLKSIAGETHGFYIQDEEAINYQGIPFKMMHKNFRGEVIYNAEVDVHFPNLTVGQTLSFAAAARTPRTRLPGVSREQWADHLRDVVMAVFGLSHTINTKVGNDFIRGVSGGERKRVSIAEVALSGSPLQCWDNSTRGLDSATALEFVKTLRLSTQFTGSAAAVSLYQASQDIYDVFDKVIVLYEGRQIYFGPCTAARQFFIEMGFECPARQTTADFLTSLTNPAERTPRPGFEGRVPRTPDEFAQRWQESAARQALLYNIEDFDNQFSGEEKEYERFLAHRKLQQARGMKETSPYTISTLMQIRLCLRRALQRLRNDLSLFFTQVVGNFIVALIISSIFFNLRDDTSSFFSRGSLLFFAILSNAFQSALEILQLYEQRPIVEKHKRMAFYRPSSEAIASWITDLPAKVITSISFNLVLYFMCNLRRTPGAFFVFLLFSFVCTLVMSMIFRTIGACTKSQPQAMAPAAIIIIALIVYTGFVIPTPKMLGWSRWINYIDPIAYAFESLMVNEFDGREFACSQFLPAGPGYSPPANAICSSIGAVAGSPVVQGTDYINLSFQYYRSHEWRNLGIMFGFMIFFGSTYLLAVETIAQAKSKGEVLVFRRGYTPKEFTQKKEDAEDIEAGKPMGRTEEDVDALKKSDQAVGVIKRQTAVFHWEDVTYDVKIKGADRRILDRVDGWVQPGTLTALMGASGAGKTTLLDTLASRVTMGVVGGQMLVDGHARDESFQRKTGYVQQQDLHLQTSTVREALLFSARLRQPADVSDAEKKAYVQEVISLLEMEKYADAVVGVPGEGLNVEQRKRLTIGVELVAKPDLLLFLDEPTSGLDSQTAWSICTLLRKLANHGQAILCTIHQPSSLLFQSFDRLLFLQRGGRTAYFGDIGENSRTLIDYFEAQGADPCPADANPAEWMLSVIGAAPGAVAKRDYADAWRESKEYARVKDHLAWLRANPKDVNPSGDVKAHREFAAPFYLQFWYVTHRVFQQIYRTPSYIYSKFALVIASGLFIGFTFFRVGRTLEDLQDQMFSIFMLFVLTNSLSSQAMPHFCTQRDLYEVRERPSKAYSWKAFMLANILVELPWNTMAAIFLFFCWYFPIGLFRNAEFTHATTERAGLMFLFVWQFLLFLSTYTHMIIAGVGDAITGGNISNLLFTLCLLFCGVLAAPSGPNAFPHFWIFMYRVSPFTYLVEGMLSVALASAPVTCSATELAIFDPPSGQTCEQYLQPYISATGGLLSNPNATSACSVCPETNTNQFLAGVFADYNNRWRDFGLLWVYIVFNACAALFFYWLARVPKGSRVKKE</sequence>
<comment type="caution">
    <text evidence="1">The sequence shown here is derived from an EMBL/GenBank/DDBJ whole genome shotgun (WGS) entry which is preliminary data.</text>
</comment>
<gene>
    <name evidence="1" type="ORF">K488DRAFT_54885</name>
</gene>
<name>A0ACB8QEA5_9AGAM</name>
<keyword evidence="2" id="KW-1185">Reference proteome</keyword>
<reference evidence="1" key="1">
    <citation type="submission" date="2021-02" db="EMBL/GenBank/DDBJ databases">
        <authorList>
            <consortium name="DOE Joint Genome Institute"/>
            <person name="Ahrendt S."/>
            <person name="Looney B.P."/>
            <person name="Miyauchi S."/>
            <person name="Morin E."/>
            <person name="Drula E."/>
            <person name="Courty P.E."/>
            <person name="Chicoki N."/>
            <person name="Fauchery L."/>
            <person name="Kohler A."/>
            <person name="Kuo A."/>
            <person name="Labutti K."/>
            <person name="Pangilinan J."/>
            <person name="Lipzen A."/>
            <person name="Riley R."/>
            <person name="Andreopoulos W."/>
            <person name="He G."/>
            <person name="Johnson J."/>
            <person name="Barry K.W."/>
            <person name="Grigoriev I.V."/>
            <person name="Nagy L."/>
            <person name="Hibbett D."/>
            <person name="Henrissat B."/>
            <person name="Matheny P.B."/>
            <person name="Labbe J."/>
            <person name="Martin F."/>
        </authorList>
    </citation>
    <scope>NUCLEOTIDE SEQUENCE</scope>
    <source>
        <strain evidence="1">EC-137</strain>
    </source>
</reference>
<organism evidence="1 2">
    <name type="scientific">Vararia minispora EC-137</name>
    <dbReference type="NCBI Taxonomy" id="1314806"/>
    <lineage>
        <taxon>Eukaryota</taxon>
        <taxon>Fungi</taxon>
        <taxon>Dikarya</taxon>
        <taxon>Basidiomycota</taxon>
        <taxon>Agaricomycotina</taxon>
        <taxon>Agaricomycetes</taxon>
        <taxon>Russulales</taxon>
        <taxon>Lachnocladiaceae</taxon>
        <taxon>Vararia</taxon>
    </lineage>
</organism>
<protein>
    <submittedName>
        <fullName evidence="1">ABC-2 type transporter-domain-containing protein</fullName>
    </submittedName>
</protein>